<comment type="caution">
    <text evidence="2">The sequence shown here is derived from an EMBL/GenBank/DDBJ whole genome shotgun (WGS) entry which is preliminary data.</text>
</comment>
<dbReference type="PROSITE" id="PS50177">
    <property type="entry name" value="NTF2_DOMAIN"/>
    <property type="match status" value="1"/>
</dbReference>
<dbReference type="InterPro" id="IPR032710">
    <property type="entry name" value="NTF2-like_dom_sf"/>
</dbReference>
<dbReference type="SUPFAM" id="SSF54427">
    <property type="entry name" value="NTF2-like"/>
    <property type="match status" value="1"/>
</dbReference>
<dbReference type="Pfam" id="PF02136">
    <property type="entry name" value="NTF2"/>
    <property type="match status" value="1"/>
</dbReference>
<organism evidence="2 3">
    <name type="scientific">Tetracentron sinense</name>
    <name type="common">Spur-leaf</name>
    <dbReference type="NCBI Taxonomy" id="13715"/>
    <lineage>
        <taxon>Eukaryota</taxon>
        <taxon>Viridiplantae</taxon>
        <taxon>Streptophyta</taxon>
        <taxon>Embryophyta</taxon>
        <taxon>Tracheophyta</taxon>
        <taxon>Spermatophyta</taxon>
        <taxon>Magnoliopsida</taxon>
        <taxon>Trochodendrales</taxon>
        <taxon>Trochodendraceae</taxon>
        <taxon>Tetracentron</taxon>
    </lineage>
</organism>
<dbReference type="Gene3D" id="3.10.450.50">
    <property type="match status" value="1"/>
</dbReference>
<feature type="domain" description="NTF2" evidence="1">
    <location>
        <begin position="103"/>
        <end position="190"/>
    </location>
</feature>
<evidence type="ECO:0000313" key="3">
    <source>
        <dbReference type="Proteomes" id="UP000655225"/>
    </source>
</evidence>
<dbReference type="AlphaFoldDB" id="A0A834YRU2"/>
<keyword evidence="3" id="KW-1185">Reference proteome</keyword>
<dbReference type="Proteomes" id="UP000655225">
    <property type="component" value="Unassembled WGS sequence"/>
</dbReference>
<dbReference type="PANTHER" id="PTHR12612">
    <property type="entry name" value="NUCLEAR TRANSPORT FACTOR 2"/>
    <property type="match status" value="1"/>
</dbReference>
<evidence type="ECO:0000259" key="1">
    <source>
        <dbReference type="PROSITE" id="PS50177"/>
    </source>
</evidence>
<protein>
    <recommendedName>
        <fullName evidence="1">NTF2 domain-containing protein</fullName>
    </recommendedName>
</protein>
<dbReference type="InterPro" id="IPR002075">
    <property type="entry name" value="NTF2_dom"/>
</dbReference>
<gene>
    <name evidence="2" type="ORF">HHK36_020567</name>
</gene>
<dbReference type="InterPro" id="IPR018222">
    <property type="entry name" value="Nuclear_transport_factor_2_euk"/>
</dbReference>
<dbReference type="InterPro" id="IPR045875">
    <property type="entry name" value="NTF2"/>
</dbReference>
<reference evidence="2 3" key="1">
    <citation type="submission" date="2020-04" db="EMBL/GenBank/DDBJ databases">
        <title>Plant Genome Project.</title>
        <authorList>
            <person name="Zhang R.-G."/>
        </authorList>
    </citation>
    <scope>NUCLEOTIDE SEQUENCE [LARGE SCALE GENOMIC DNA]</scope>
    <source>
        <strain evidence="2">YNK0</strain>
        <tissue evidence="2">Leaf</tissue>
    </source>
</reference>
<dbReference type="GO" id="GO:0006913">
    <property type="term" value="P:nucleocytoplasmic transport"/>
    <property type="evidence" value="ECO:0007669"/>
    <property type="project" value="InterPro"/>
</dbReference>
<name>A0A834YRU2_TETSI</name>
<dbReference type="OrthoDB" id="6507044at2759"/>
<sequence>MRNWETRTIAYNNMIGALIFYRVYQTGIVGCHMICSSRVGVPMMIIWGRGDTHYSKRLGKVICLEEILMVEEHLHQYSYTDPDHEDDDDGSGLSSKGVRGALLFEVCTNRAGFTNLYQEALILTFKSLKIQGSQNIVAKLTSLPIQQCKHAISTVDCQPSDLVGSMHIFVSGNIQFTGEQHSLSSVRCSI</sequence>
<dbReference type="EMBL" id="JABCRI010000014">
    <property type="protein sequence ID" value="KAF8394359.1"/>
    <property type="molecule type" value="Genomic_DNA"/>
</dbReference>
<proteinExistence type="predicted"/>
<evidence type="ECO:0000313" key="2">
    <source>
        <dbReference type="EMBL" id="KAF8394359.1"/>
    </source>
</evidence>
<accession>A0A834YRU2</accession>